<reference evidence="1" key="1">
    <citation type="submission" date="2022-08" db="EMBL/GenBank/DDBJ databases">
        <title>Genome sequencing of akame (Lates japonicus).</title>
        <authorList>
            <person name="Hashiguchi Y."/>
            <person name="Takahashi H."/>
        </authorList>
    </citation>
    <scope>NUCLEOTIDE SEQUENCE</scope>
    <source>
        <strain evidence="1">Kochi</strain>
    </source>
</reference>
<organism evidence="1 2">
    <name type="scientific">Lates japonicus</name>
    <name type="common">Japanese lates</name>
    <dbReference type="NCBI Taxonomy" id="270547"/>
    <lineage>
        <taxon>Eukaryota</taxon>
        <taxon>Metazoa</taxon>
        <taxon>Chordata</taxon>
        <taxon>Craniata</taxon>
        <taxon>Vertebrata</taxon>
        <taxon>Euteleostomi</taxon>
        <taxon>Actinopterygii</taxon>
        <taxon>Neopterygii</taxon>
        <taxon>Teleostei</taxon>
        <taxon>Neoteleostei</taxon>
        <taxon>Acanthomorphata</taxon>
        <taxon>Carangaria</taxon>
        <taxon>Carangaria incertae sedis</taxon>
        <taxon>Centropomidae</taxon>
        <taxon>Lates</taxon>
    </lineage>
</organism>
<dbReference type="EMBL" id="BRZM01000069">
    <property type="protein sequence ID" value="GLD64297.1"/>
    <property type="molecule type" value="Genomic_DNA"/>
</dbReference>
<accession>A0AAD3N2X8</accession>
<protein>
    <submittedName>
        <fullName evidence="1">NGFI-A-binding protein 2 isoform X1</fullName>
    </submittedName>
</protein>
<dbReference type="AlphaFoldDB" id="A0AAD3N2X8"/>
<comment type="caution">
    <text evidence="1">The sequence shown here is derived from an EMBL/GenBank/DDBJ whole genome shotgun (WGS) entry which is preliminary data.</text>
</comment>
<dbReference type="Proteomes" id="UP001279410">
    <property type="component" value="Unassembled WGS sequence"/>
</dbReference>
<evidence type="ECO:0000313" key="1">
    <source>
        <dbReference type="EMBL" id="GLD64297.1"/>
    </source>
</evidence>
<sequence>MLKPPLYRERKALFRSDGVLQSAPVILQPTQTAKRQPATNTVRRRRISASDFRRGTIRKGDLLRQSEPGKLSAIGNRFRSGSTDL</sequence>
<proteinExistence type="predicted"/>
<name>A0AAD3N2X8_LATJO</name>
<gene>
    <name evidence="1" type="ORF">AKAME5_001585000</name>
</gene>
<evidence type="ECO:0000313" key="2">
    <source>
        <dbReference type="Proteomes" id="UP001279410"/>
    </source>
</evidence>
<keyword evidence="2" id="KW-1185">Reference proteome</keyword>